<dbReference type="Proteomes" id="UP000030752">
    <property type="component" value="Unassembled WGS sequence"/>
</dbReference>
<feature type="region of interest" description="Disordered" evidence="1">
    <location>
        <begin position="1"/>
        <end position="50"/>
    </location>
</feature>
<gene>
    <name evidence="2" type="ORF">HMPREF1541_09248</name>
</gene>
<sequence length="430" mass="46725">METNSSVAPLSSLPSPGTSGPATPPYLVNEIASDPYASPDFSSQPSSQELKQPKAIAFLYDTIVIDDDDDDADDASFPEPAVQKPRAKKRKIDSDTANQSEFYRQGPALPASLPPNIAHLIRGYQTANKCTAIPNEIYCVQVQRIFKIIDKVTKKATKEAVYFHAQTGQRLHIDAFALEWMRKDEKKGSERLIVASGVPLHEPVALARTKPYSNEFRAWGGVNDDPSTQAIVVRKLIQIDDAGSSPISHVTLSSGESGQHGIGQTIGYRSAIATGSANVNPLTLSRGGCTTSLKSDSTLNLAPQSTGGLWTSTVLDATFTERATHTLFHFKSNFGDAVRIRDALKCPTYQSLFINAVVGGVISEDDPVPILSCSMTLTDASKHRQVVADEQDFREMVEIVMHDRAWRGDAENCIIQVSKFNSASSTRSRA</sequence>
<dbReference type="VEuPathDB" id="FungiDB:HMPREF1541_09248"/>
<organism evidence="2 3">
    <name type="scientific">Cyphellophora europaea (strain CBS 101466)</name>
    <name type="common">Phialophora europaea</name>
    <dbReference type="NCBI Taxonomy" id="1220924"/>
    <lineage>
        <taxon>Eukaryota</taxon>
        <taxon>Fungi</taxon>
        <taxon>Dikarya</taxon>
        <taxon>Ascomycota</taxon>
        <taxon>Pezizomycotina</taxon>
        <taxon>Eurotiomycetes</taxon>
        <taxon>Chaetothyriomycetidae</taxon>
        <taxon>Chaetothyriales</taxon>
        <taxon>Cyphellophoraceae</taxon>
        <taxon>Cyphellophora</taxon>
    </lineage>
</organism>
<evidence type="ECO:0000313" key="2">
    <source>
        <dbReference type="EMBL" id="ETN45417.1"/>
    </source>
</evidence>
<evidence type="ECO:0000313" key="3">
    <source>
        <dbReference type="Proteomes" id="UP000030752"/>
    </source>
</evidence>
<dbReference type="EMBL" id="KB822712">
    <property type="protein sequence ID" value="ETN45417.1"/>
    <property type="molecule type" value="Genomic_DNA"/>
</dbReference>
<dbReference type="GeneID" id="19976587"/>
<proteinExistence type="predicted"/>
<keyword evidence="3" id="KW-1185">Reference proteome</keyword>
<dbReference type="AlphaFoldDB" id="W2S9R6"/>
<evidence type="ECO:0000256" key="1">
    <source>
        <dbReference type="SAM" id="MobiDB-lite"/>
    </source>
</evidence>
<feature type="region of interest" description="Disordered" evidence="1">
    <location>
        <begin position="70"/>
        <end position="97"/>
    </location>
</feature>
<feature type="compositionally biased region" description="Low complexity" evidence="1">
    <location>
        <begin position="9"/>
        <end position="21"/>
    </location>
</feature>
<accession>W2S9R6</accession>
<protein>
    <submittedName>
        <fullName evidence="2">Uncharacterized protein</fullName>
    </submittedName>
</protein>
<feature type="compositionally biased region" description="Polar residues" evidence="1">
    <location>
        <begin position="40"/>
        <end position="50"/>
    </location>
</feature>
<name>W2S9R6_CYPE1</name>
<reference evidence="2 3" key="1">
    <citation type="submission" date="2013-03" db="EMBL/GenBank/DDBJ databases">
        <title>The Genome Sequence of Phialophora europaea CBS 101466.</title>
        <authorList>
            <consortium name="The Broad Institute Genomics Platform"/>
            <person name="Cuomo C."/>
            <person name="de Hoog S."/>
            <person name="Gorbushina A."/>
            <person name="Walker B."/>
            <person name="Young S.K."/>
            <person name="Zeng Q."/>
            <person name="Gargeya S."/>
            <person name="Fitzgerald M."/>
            <person name="Haas B."/>
            <person name="Abouelleil A."/>
            <person name="Allen A.W."/>
            <person name="Alvarado L."/>
            <person name="Arachchi H.M."/>
            <person name="Berlin A.M."/>
            <person name="Chapman S.B."/>
            <person name="Gainer-Dewar J."/>
            <person name="Goldberg J."/>
            <person name="Griggs A."/>
            <person name="Gujja S."/>
            <person name="Hansen M."/>
            <person name="Howarth C."/>
            <person name="Imamovic A."/>
            <person name="Ireland A."/>
            <person name="Larimer J."/>
            <person name="McCowan C."/>
            <person name="Murphy C."/>
            <person name="Pearson M."/>
            <person name="Poon T.W."/>
            <person name="Priest M."/>
            <person name="Roberts A."/>
            <person name="Saif S."/>
            <person name="Shea T."/>
            <person name="Sisk P."/>
            <person name="Sykes S."/>
            <person name="Wortman J."/>
            <person name="Nusbaum C."/>
            <person name="Birren B."/>
        </authorList>
    </citation>
    <scope>NUCLEOTIDE SEQUENCE [LARGE SCALE GENOMIC DNA]</scope>
    <source>
        <strain evidence="2 3">CBS 101466</strain>
    </source>
</reference>
<dbReference type="InParanoid" id="W2S9R6"/>
<dbReference type="HOGENOM" id="CLU_637814_0_0_1"/>
<dbReference type="RefSeq" id="XP_008712145.1">
    <property type="nucleotide sequence ID" value="XM_008713923.1"/>
</dbReference>